<name>A0ABT6T8A4_9ACTN</name>
<dbReference type="RefSeq" id="WP_282539933.1">
    <property type="nucleotide sequence ID" value="NZ_JASCIS010000074.1"/>
</dbReference>
<dbReference type="Gene3D" id="3.40.50.150">
    <property type="entry name" value="Vaccinia Virus protein VP39"/>
    <property type="match status" value="1"/>
</dbReference>
<dbReference type="EC" id="2.1.-.-" evidence="2"/>
<dbReference type="InterPro" id="IPR041698">
    <property type="entry name" value="Methyltransf_25"/>
</dbReference>
<keyword evidence="2" id="KW-0489">Methyltransferase</keyword>
<evidence type="ECO:0000259" key="1">
    <source>
        <dbReference type="Pfam" id="PF13649"/>
    </source>
</evidence>
<dbReference type="PANTHER" id="PTHR12843:SF5">
    <property type="entry name" value="EEF1A LYSINE METHYLTRANSFERASE 2"/>
    <property type="match status" value="1"/>
</dbReference>
<evidence type="ECO:0000313" key="3">
    <source>
        <dbReference type="Proteomes" id="UP001237105"/>
    </source>
</evidence>
<dbReference type="GO" id="GO:0008168">
    <property type="term" value="F:methyltransferase activity"/>
    <property type="evidence" value="ECO:0007669"/>
    <property type="project" value="UniProtKB-KW"/>
</dbReference>
<evidence type="ECO:0000313" key="2">
    <source>
        <dbReference type="EMBL" id="MDI3424106.1"/>
    </source>
</evidence>
<organism evidence="2 3">
    <name type="scientific">Streptomyces luteolus</name>
    <dbReference type="NCBI Taxonomy" id="3043615"/>
    <lineage>
        <taxon>Bacteria</taxon>
        <taxon>Bacillati</taxon>
        <taxon>Actinomycetota</taxon>
        <taxon>Actinomycetes</taxon>
        <taxon>Kitasatosporales</taxon>
        <taxon>Streptomycetaceae</taxon>
        <taxon>Streptomyces</taxon>
    </lineage>
</organism>
<dbReference type="EMBL" id="JASCIS010000074">
    <property type="protein sequence ID" value="MDI3424106.1"/>
    <property type="molecule type" value="Genomic_DNA"/>
</dbReference>
<comment type="caution">
    <text evidence="2">The sequence shown here is derived from an EMBL/GenBank/DDBJ whole genome shotgun (WGS) entry which is preliminary data.</text>
</comment>
<reference evidence="2 3" key="1">
    <citation type="submission" date="2023-05" db="EMBL/GenBank/DDBJ databases">
        <title>Draft genome sequence of Streptomyces sp. B-S-A12 isolated from a cave soil in Thailand.</title>
        <authorList>
            <person name="Chamroensaksri N."/>
            <person name="Muangham S."/>
        </authorList>
    </citation>
    <scope>NUCLEOTIDE SEQUENCE [LARGE SCALE GENOMIC DNA]</scope>
    <source>
        <strain evidence="2 3">B-S-A12</strain>
    </source>
</reference>
<dbReference type="SUPFAM" id="SSF53335">
    <property type="entry name" value="S-adenosyl-L-methionine-dependent methyltransferases"/>
    <property type="match status" value="1"/>
</dbReference>
<proteinExistence type="predicted"/>
<feature type="domain" description="Methyltransferase" evidence="1">
    <location>
        <begin position="55"/>
        <end position="150"/>
    </location>
</feature>
<dbReference type="Proteomes" id="UP001237105">
    <property type="component" value="Unassembled WGS sequence"/>
</dbReference>
<gene>
    <name evidence="2" type="ORF">QIT00_37210</name>
</gene>
<dbReference type="CDD" id="cd02440">
    <property type="entry name" value="AdoMet_MTases"/>
    <property type="match status" value="1"/>
</dbReference>
<dbReference type="Pfam" id="PF13649">
    <property type="entry name" value="Methyltransf_25"/>
    <property type="match status" value="1"/>
</dbReference>
<keyword evidence="2" id="KW-0808">Transferase</keyword>
<accession>A0ABT6T8A4</accession>
<protein>
    <submittedName>
        <fullName evidence="2">Class I SAM-dependent methyltransferase</fullName>
        <ecNumber evidence="2">2.1.-.-</ecNumber>
    </submittedName>
</protein>
<sequence length="221" mass="24246">MTDGLVRPDDAAARAKYWEDVHHGKNVDGVSWWQSVPGLSLGLVDETGLGPDEPIIDVGAGWSTLVDHLLERGYRDLSAVDLSVTALQTVRDRLGPAGAEVVLTVADVLDLRMGRTYALWHDRAVYHFLTEEDERADYLASLRRSLRPGGWLVVATFGPDGPTHCSGLPIVRYTHTELADQFPGFQLVDTAGEDHLTPWGTSQQFTAVLMRRTTDTTTPPG</sequence>
<dbReference type="PANTHER" id="PTHR12843">
    <property type="entry name" value="PROTEIN-LYSINE N-METHYLTRANSFERASE METTL10"/>
    <property type="match status" value="1"/>
</dbReference>
<dbReference type="GO" id="GO:0032259">
    <property type="term" value="P:methylation"/>
    <property type="evidence" value="ECO:0007669"/>
    <property type="project" value="UniProtKB-KW"/>
</dbReference>
<keyword evidence="3" id="KW-1185">Reference proteome</keyword>
<dbReference type="InterPro" id="IPR029063">
    <property type="entry name" value="SAM-dependent_MTases_sf"/>
</dbReference>